<dbReference type="Proteomes" id="UP001199916">
    <property type="component" value="Unassembled WGS sequence"/>
</dbReference>
<dbReference type="RefSeq" id="WP_233697565.1">
    <property type="nucleotide sequence ID" value="NZ_JAJNBZ010000013.1"/>
</dbReference>
<dbReference type="EMBL" id="JAJNBZ010000013">
    <property type="protein sequence ID" value="MCE5170965.1"/>
    <property type="molecule type" value="Genomic_DNA"/>
</dbReference>
<gene>
    <name evidence="2" type="ORF">LQV63_16805</name>
</gene>
<proteinExistence type="predicted"/>
<evidence type="ECO:0000259" key="1">
    <source>
        <dbReference type="Pfam" id="PF09346"/>
    </source>
</evidence>
<feature type="domain" description="Knr4/Smi1-like" evidence="1">
    <location>
        <begin position="4"/>
        <end position="112"/>
    </location>
</feature>
<dbReference type="SUPFAM" id="SSF160631">
    <property type="entry name" value="SMI1/KNR4-like"/>
    <property type="match status" value="1"/>
</dbReference>
<dbReference type="InterPro" id="IPR037883">
    <property type="entry name" value="Knr4/Smi1-like_sf"/>
</dbReference>
<evidence type="ECO:0000313" key="3">
    <source>
        <dbReference type="Proteomes" id="UP001199916"/>
    </source>
</evidence>
<sequence length="120" mass="13555">MVLNIPLDLRELLDRSVLCSPAAAYIPFSLANIADIESYQLGYRIDGLAGEDLTGWEEGEWLPSWLVIGQWDGDPYFVDMTEGEADYPIYTSVHGEGSWEAEEFGCTFVEWIRTLECLLV</sequence>
<organism evidence="2 3">
    <name type="scientific">Paenibacillus profundus</name>
    <dbReference type="NCBI Taxonomy" id="1173085"/>
    <lineage>
        <taxon>Bacteria</taxon>
        <taxon>Bacillati</taxon>
        <taxon>Bacillota</taxon>
        <taxon>Bacilli</taxon>
        <taxon>Bacillales</taxon>
        <taxon>Paenibacillaceae</taxon>
        <taxon>Paenibacillus</taxon>
    </lineage>
</organism>
<comment type="caution">
    <text evidence="2">The sequence shown here is derived from an EMBL/GenBank/DDBJ whole genome shotgun (WGS) entry which is preliminary data.</text>
</comment>
<dbReference type="InterPro" id="IPR018958">
    <property type="entry name" value="Knr4/Smi1-like_dom"/>
</dbReference>
<dbReference type="Pfam" id="PF09346">
    <property type="entry name" value="SMI1_KNR4"/>
    <property type="match status" value="1"/>
</dbReference>
<protein>
    <recommendedName>
        <fullName evidence="1">Knr4/Smi1-like domain-containing protein</fullName>
    </recommendedName>
</protein>
<name>A0ABS8YK65_9BACL</name>
<accession>A0ABS8YK65</accession>
<evidence type="ECO:0000313" key="2">
    <source>
        <dbReference type="EMBL" id="MCE5170965.1"/>
    </source>
</evidence>
<reference evidence="2 3" key="1">
    <citation type="submission" date="2021-11" db="EMBL/GenBank/DDBJ databases">
        <title>Draft genome sequence of Paenibacillus profundus YoMME, a new Gram-positive bacteria with exoelectrogenic properties.</title>
        <authorList>
            <person name="Hubenova Y."/>
            <person name="Hubenova E."/>
            <person name="Manasiev Y."/>
            <person name="Peykov S."/>
            <person name="Mitov M."/>
        </authorList>
    </citation>
    <scope>NUCLEOTIDE SEQUENCE [LARGE SCALE GENOMIC DNA]</scope>
    <source>
        <strain evidence="2 3">YoMME</strain>
    </source>
</reference>
<keyword evidence="3" id="KW-1185">Reference proteome</keyword>